<feature type="region of interest" description="Disordered" evidence="1">
    <location>
        <begin position="151"/>
        <end position="173"/>
    </location>
</feature>
<feature type="compositionally biased region" description="Polar residues" evidence="1">
    <location>
        <begin position="1"/>
        <end position="14"/>
    </location>
</feature>
<dbReference type="InterPro" id="IPR028236">
    <property type="entry name" value="CPLANE1"/>
</dbReference>
<dbReference type="PANTHER" id="PTHR14492">
    <property type="entry name" value="JBTS17"/>
    <property type="match status" value="1"/>
</dbReference>
<dbReference type="OrthoDB" id="5974632at2759"/>
<keyword evidence="3" id="KW-1185">Reference proteome</keyword>
<feature type="non-terminal residue" evidence="2">
    <location>
        <position position="225"/>
    </location>
</feature>
<dbReference type="EMBL" id="VZST01000063">
    <property type="protein sequence ID" value="NWZ61925.1"/>
    <property type="molecule type" value="Genomic_DNA"/>
</dbReference>
<proteinExistence type="predicted"/>
<dbReference type="Proteomes" id="UP000549775">
    <property type="component" value="Unassembled WGS sequence"/>
</dbReference>
<dbReference type="GO" id="GO:0035869">
    <property type="term" value="C:ciliary transition zone"/>
    <property type="evidence" value="ECO:0007669"/>
    <property type="project" value="TreeGrafter"/>
</dbReference>
<protein>
    <submittedName>
        <fullName evidence="2">CPLN1 protein</fullName>
    </submittedName>
</protein>
<sequence length="225" mass="25233">MSASLTLFESNSKETGLMPPSQDLHSSVPTKPLHLLAPSLGIQKKMKLIPVEKKNSYSNRFPLLKLQSSYHIKPAFLHPTEMSSAFARPPPVPRIAWSSSDSLWNHQSSYTPRKSKAEDFHRSRYNAEIPRQICEEKERWAETVSKGPLKHLNSDQCEGQQEDSPQPHLPANVNVFKAPSTQNLAAVPLLHLQFDPVPRVPPAVSNRFHQQPITTTSIPVKPATK</sequence>
<reference evidence="2 3" key="1">
    <citation type="submission" date="2019-09" db="EMBL/GenBank/DDBJ databases">
        <title>Bird 10,000 Genomes (B10K) Project - Family phase.</title>
        <authorList>
            <person name="Zhang G."/>
        </authorList>
    </citation>
    <scope>NUCLEOTIDE SEQUENCE [LARGE SCALE GENOMIC DNA]</scope>
    <source>
        <strain evidence="2">OUT-0054</strain>
        <tissue evidence="2">Blood</tissue>
    </source>
</reference>
<feature type="non-terminal residue" evidence="2">
    <location>
        <position position="1"/>
    </location>
</feature>
<evidence type="ECO:0000313" key="3">
    <source>
        <dbReference type="Proteomes" id="UP000549775"/>
    </source>
</evidence>
<feature type="compositionally biased region" description="Polar residues" evidence="1">
    <location>
        <begin position="154"/>
        <end position="164"/>
    </location>
</feature>
<dbReference type="PANTHER" id="PTHR14492:SF4">
    <property type="entry name" value="CILIOGENESIS AND PLANAR POLARITY EFFECTOR 1"/>
    <property type="match status" value="1"/>
</dbReference>
<dbReference type="GO" id="GO:0060271">
    <property type="term" value="P:cilium assembly"/>
    <property type="evidence" value="ECO:0007669"/>
    <property type="project" value="TreeGrafter"/>
</dbReference>
<name>A0A7K7P347_ACRAR</name>
<comment type="caution">
    <text evidence="2">The sequence shown here is derived from an EMBL/GenBank/DDBJ whole genome shotgun (WGS) entry which is preliminary data.</text>
</comment>
<accession>A0A7K7P347</accession>
<evidence type="ECO:0000256" key="1">
    <source>
        <dbReference type="SAM" id="MobiDB-lite"/>
    </source>
</evidence>
<dbReference type="AlphaFoldDB" id="A0A7K7P347"/>
<organism evidence="2 3">
    <name type="scientific">Acrocephalus arundinaceus</name>
    <name type="common">Great reed-warbler</name>
    <dbReference type="NCBI Taxonomy" id="39621"/>
    <lineage>
        <taxon>Eukaryota</taxon>
        <taxon>Metazoa</taxon>
        <taxon>Chordata</taxon>
        <taxon>Craniata</taxon>
        <taxon>Vertebrata</taxon>
        <taxon>Euteleostomi</taxon>
        <taxon>Archelosauria</taxon>
        <taxon>Archosauria</taxon>
        <taxon>Dinosauria</taxon>
        <taxon>Saurischia</taxon>
        <taxon>Theropoda</taxon>
        <taxon>Coelurosauria</taxon>
        <taxon>Aves</taxon>
        <taxon>Neognathae</taxon>
        <taxon>Neoaves</taxon>
        <taxon>Telluraves</taxon>
        <taxon>Australaves</taxon>
        <taxon>Passeriformes</taxon>
        <taxon>Sylvioidea</taxon>
        <taxon>Sylviidae</taxon>
        <taxon>Acrocephalinae</taxon>
        <taxon>Acrocephalus</taxon>
    </lineage>
</organism>
<evidence type="ECO:0000313" key="2">
    <source>
        <dbReference type="EMBL" id="NWZ61925.1"/>
    </source>
</evidence>
<gene>
    <name evidence="2" type="primary">Cplane1_2</name>
    <name evidence="2" type="ORF">ACRARU_R00482</name>
</gene>
<feature type="region of interest" description="Disordered" evidence="1">
    <location>
        <begin position="1"/>
        <end position="27"/>
    </location>
</feature>